<keyword evidence="7" id="KW-1185">Reference proteome</keyword>
<feature type="domain" description="HTH lysR-type" evidence="5">
    <location>
        <begin position="5"/>
        <end position="62"/>
    </location>
</feature>
<dbReference type="GO" id="GO:0003677">
    <property type="term" value="F:DNA binding"/>
    <property type="evidence" value="ECO:0007669"/>
    <property type="project" value="UniProtKB-KW"/>
</dbReference>
<sequence>MPDQLDLNLLRVFDALMDTGSVSAAAARLHLSTPATSRALGRLRRAMNDQILVRAGRGLVPTPFAQRSAAKVKALLDAAAELRVDPDGSDPRSWRRTFAIRVNDGLSPVLAPRLTHRIAAEAPDVRLRFVPQDSKEPDPLRDGSLDLDIGIADPPPPDLHTRTLFSDRFVAVTSAHSDLGKAAHLTVDDLCAHPHISASRRGLAHGPLDEALGRLGRSRRVVAVVPSFAVAALMALEGDVICLGPRMVAEHLVERQVPLRWHEVPLELPSVDVQLRWHRRLDDDPASQWLRRHVLEAVRPLVATP</sequence>
<proteinExistence type="inferred from homology"/>
<dbReference type="InterPro" id="IPR036388">
    <property type="entry name" value="WH-like_DNA-bd_sf"/>
</dbReference>
<dbReference type="PROSITE" id="PS50931">
    <property type="entry name" value="HTH_LYSR"/>
    <property type="match status" value="1"/>
</dbReference>
<evidence type="ECO:0000256" key="1">
    <source>
        <dbReference type="ARBA" id="ARBA00009437"/>
    </source>
</evidence>
<dbReference type="InterPro" id="IPR050389">
    <property type="entry name" value="LysR-type_TF"/>
</dbReference>
<name>A0A5J6GS03_STRKN</name>
<accession>A0A5J6GS03</accession>
<dbReference type="Pfam" id="PF00126">
    <property type="entry name" value="HTH_1"/>
    <property type="match status" value="1"/>
</dbReference>
<gene>
    <name evidence="6" type="ORF">CP970_42830</name>
</gene>
<dbReference type="Proteomes" id="UP000325529">
    <property type="component" value="Chromosome"/>
</dbReference>
<keyword evidence="3" id="KW-0238">DNA-binding</keyword>
<dbReference type="PANTHER" id="PTHR30118">
    <property type="entry name" value="HTH-TYPE TRANSCRIPTIONAL REGULATOR LEUO-RELATED"/>
    <property type="match status" value="1"/>
</dbReference>
<dbReference type="CDD" id="cd08460">
    <property type="entry name" value="PBP2_DntR_like_1"/>
    <property type="match status" value="1"/>
</dbReference>
<comment type="similarity">
    <text evidence="1">Belongs to the LysR transcriptional regulatory family.</text>
</comment>
<reference evidence="6 7" key="1">
    <citation type="submission" date="2017-09" db="EMBL/GenBank/DDBJ databases">
        <authorList>
            <person name="Lee N."/>
            <person name="Cho B.-K."/>
        </authorList>
    </citation>
    <scope>NUCLEOTIDE SEQUENCE [LARGE SCALE GENOMIC DNA]</scope>
    <source>
        <strain evidence="6 7">ATCC 12853</strain>
    </source>
</reference>
<evidence type="ECO:0000256" key="3">
    <source>
        <dbReference type="ARBA" id="ARBA00023125"/>
    </source>
</evidence>
<evidence type="ECO:0000256" key="4">
    <source>
        <dbReference type="ARBA" id="ARBA00023163"/>
    </source>
</evidence>
<dbReference type="RefSeq" id="WP_055545023.1">
    <property type="nucleotide sequence ID" value="NZ_CP023699.1"/>
</dbReference>
<keyword evidence="4" id="KW-0804">Transcription</keyword>
<keyword evidence="2" id="KW-0805">Transcription regulation</keyword>
<dbReference type="Pfam" id="PF03466">
    <property type="entry name" value="LysR_substrate"/>
    <property type="match status" value="1"/>
</dbReference>
<evidence type="ECO:0000313" key="6">
    <source>
        <dbReference type="EMBL" id="QEU96785.1"/>
    </source>
</evidence>
<dbReference type="InterPro" id="IPR036390">
    <property type="entry name" value="WH_DNA-bd_sf"/>
</dbReference>
<dbReference type="InterPro" id="IPR000847">
    <property type="entry name" value="LysR_HTH_N"/>
</dbReference>
<dbReference type="Gene3D" id="1.10.10.10">
    <property type="entry name" value="Winged helix-like DNA-binding domain superfamily/Winged helix DNA-binding domain"/>
    <property type="match status" value="1"/>
</dbReference>
<evidence type="ECO:0000256" key="2">
    <source>
        <dbReference type="ARBA" id="ARBA00023015"/>
    </source>
</evidence>
<dbReference type="Gene3D" id="3.40.190.10">
    <property type="entry name" value="Periplasmic binding protein-like II"/>
    <property type="match status" value="2"/>
</dbReference>
<dbReference type="SUPFAM" id="SSF46785">
    <property type="entry name" value="Winged helix' DNA-binding domain"/>
    <property type="match status" value="1"/>
</dbReference>
<evidence type="ECO:0000259" key="5">
    <source>
        <dbReference type="PROSITE" id="PS50931"/>
    </source>
</evidence>
<dbReference type="PANTHER" id="PTHR30118:SF15">
    <property type="entry name" value="TRANSCRIPTIONAL REGULATORY PROTEIN"/>
    <property type="match status" value="1"/>
</dbReference>
<organism evidence="6 7">
    <name type="scientific">Streptomyces kanamyceticus</name>
    <dbReference type="NCBI Taxonomy" id="1967"/>
    <lineage>
        <taxon>Bacteria</taxon>
        <taxon>Bacillati</taxon>
        <taxon>Actinomycetota</taxon>
        <taxon>Actinomycetes</taxon>
        <taxon>Kitasatosporales</taxon>
        <taxon>Streptomycetaceae</taxon>
        <taxon>Streptomyces</taxon>
    </lineage>
</organism>
<protein>
    <submittedName>
        <fullName evidence="6">LysR family transcriptional regulator</fullName>
    </submittedName>
</protein>
<evidence type="ECO:0000313" key="7">
    <source>
        <dbReference type="Proteomes" id="UP000325529"/>
    </source>
</evidence>
<dbReference type="KEGG" id="ska:CP970_42830"/>
<dbReference type="OrthoDB" id="8717159at2"/>
<dbReference type="GO" id="GO:0003700">
    <property type="term" value="F:DNA-binding transcription factor activity"/>
    <property type="evidence" value="ECO:0007669"/>
    <property type="project" value="InterPro"/>
</dbReference>
<dbReference type="AlphaFoldDB" id="A0A5J6GS03"/>
<dbReference type="SUPFAM" id="SSF53850">
    <property type="entry name" value="Periplasmic binding protein-like II"/>
    <property type="match status" value="1"/>
</dbReference>
<dbReference type="EMBL" id="CP023699">
    <property type="protein sequence ID" value="QEU96785.1"/>
    <property type="molecule type" value="Genomic_DNA"/>
</dbReference>
<dbReference type="InterPro" id="IPR005119">
    <property type="entry name" value="LysR_subst-bd"/>
</dbReference>